<comment type="caution">
    <text evidence="1">The sequence shown here is derived from an EMBL/GenBank/DDBJ whole genome shotgun (WGS) entry which is preliminary data.</text>
</comment>
<evidence type="ECO:0000313" key="2">
    <source>
        <dbReference type="Proteomes" id="UP000294588"/>
    </source>
</evidence>
<proteinExistence type="predicted"/>
<organism evidence="1 2">
    <name type="scientific">Candidatus Syntrophosphaera thermopropionivorans</name>
    <dbReference type="NCBI Taxonomy" id="2593015"/>
    <lineage>
        <taxon>Bacteria</taxon>
        <taxon>Pseudomonadati</taxon>
        <taxon>Candidatus Cloacimonadota</taxon>
        <taxon>Candidatus Cloacimonadia</taxon>
        <taxon>Candidatus Cloacimonadales</taxon>
        <taxon>Candidatus Cloacimonadaceae</taxon>
        <taxon>Candidatus Syntrophosphaera</taxon>
    </lineage>
</organism>
<evidence type="ECO:0000313" key="1">
    <source>
        <dbReference type="EMBL" id="TDF74679.1"/>
    </source>
</evidence>
<keyword evidence="2" id="KW-1185">Reference proteome</keyword>
<protein>
    <submittedName>
        <fullName evidence="1">DUF4340 domain-containing protein</fullName>
    </submittedName>
</protein>
<name>A0AC61QL58_9BACT</name>
<dbReference type="EMBL" id="SMOG01000001">
    <property type="protein sequence ID" value="TDF74679.1"/>
    <property type="molecule type" value="Genomic_DNA"/>
</dbReference>
<reference evidence="1" key="1">
    <citation type="submission" date="2019-03" db="EMBL/GenBank/DDBJ databases">
        <title>Candidatus Syntrophosphaera thermopropionivorans: a novel player in syntrophic propionate oxidation during anaerobic digestion.</title>
        <authorList>
            <person name="Dyksma S."/>
        </authorList>
    </citation>
    <scope>NUCLEOTIDE SEQUENCE</scope>
    <source>
        <strain evidence="1">W5</strain>
    </source>
</reference>
<accession>A0AC61QL58</accession>
<dbReference type="Proteomes" id="UP000294588">
    <property type="component" value="Unassembled WGS sequence"/>
</dbReference>
<sequence>MKKNKIILLIVFLALLAVAIYLLTSRQKKETLKPIFPADSTAIAKIEIANPDTSITFSKINNHWTITYPIKWDVDEDRFKMFWNEVLKEKYSTEPVASGKAELVQYELKDSTALKIKVYDSKNKLLKEVWFSDLGNPADYFCFKGDNNVYQIKRKVCLNYQPNLDSWRSPYALRIFPEQLYAIEVKHTKNSYQLTRNGNIWHYKDSKEDFDIPPGNVTMGKILNALSRLGSGTIMSLDKAPELGSSACSVKLLLTDNSTILIEFYPGEKNYFMTIDLYPDLVFEVPFDTYFRFTRFAATFRAQEGDPEELLR</sequence>
<gene>
    <name evidence="1" type="ORF">E0946_00930</name>
</gene>